<reference evidence="1" key="2">
    <citation type="submission" date="2012-12" db="EMBL/GenBank/DDBJ databases">
        <authorList>
            <consortium name="WormBase Consortium"/>
            <person name="Ghedin E."/>
            <person name="Paulini M."/>
        </authorList>
    </citation>
    <scope>NUCLEOTIDE SEQUENCE</scope>
    <source>
        <strain evidence="1">FR3</strain>
    </source>
</reference>
<organism evidence="1">
    <name type="scientific">Brugia malayi</name>
    <name type="common">Filarial nematode worm</name>
    <dbReference type="NCBI Taxonomy" id="6279"/>
    <lineage>
        <taxon>Eukaryota</taxon>
        <taxon>Metazoa</taxon>
        <taxon>Ecdysozoa</taxon>
        <taxon>Nematoda</taxon>
        <taxon>Chromadorea</taxon>
        <taxon>Rhabditida</taxon>
        <taxon>Spirurina</taxon>
        <taxon>Spiruromorpha</taxon>
        <taxon>Filarioidea</taxon>
        <taxon>Onchocercidae</taxon>
        <taxon>Brugia</taxon>
    </lineage>
</organism>
<dbReference type="AlphaFoldDB" id="A0A1I9G0V2"/>
<gene>
    <name evidence="1" type="primary">Bm14154</name>
    <name evidence="1" type="ORF">BM_Bm14154</name>
</gene>
<evidence type="ECO:0000313" key="1">
    <source>
        <dbReference type="EMBL" id="CDP93053.1"/>
    </source>
</evidence>
<dbReference type="EMBL" id="LN856865">
    <property type="protein sequence ID" value="CDP93053.1"/>
    <property type="molecule type" value="Genomic_DNA"/>
</dbReference>
<protein>
    <submittedName>
        <fullName evidence="1">Bm14154</fullName>
    </submittedName>
</protein>
<sequence>MKKKNTFPYINFKKRRIFSYLYSRCNTREVIVGEMERTDTISQVTSSSVLLCLRRLNRGRRTSINSALVLQIIPQ</sequence>
<accession>A0A1I9G0V2</accession>
<proteinExistence type="predicted"/>
<reference evidence="1" key="1">
    <citation type="journal article" date="2007" name="Science">
        <title>Draft genome of the filarial nematode parasite Brugia malayi.</title>
        <authorList>
            <person name="Ghedin E."/>
            <person name="Wang S."/>
            <person name="Spiro D."/>
            <person name="Caler E."/>
            <person name="Zhao Q."/>
            <person name="Crabtree J."/>
            <person name="Allen J.E."/>
            <person name="Delcher A.L."/>
            <person name="Guiliano D.B."/>
            <person name="Miranda-Saavedra D."/>
            <person name="Angiuoli S.V."/>
            <person name="Creasy T."/>
            <person name="Amedeo P."/>
            <person name="Haas B."/>
            <person name="El-Sayed N.M."/>
            <person name="Wortman J.R."/>
            <person name="Feldblyum T."/>
            <person name="Tallon L."/>
            <person name="Schatz M."/>
            <person name="Shumway M."/>
            <person name="Koo H."/>
            <person name="Salzberg S.L."/>
            <person name="Schobel S."/>
            <person name="Pertea M."/>
            <person name="Pop M."/>
            <person name="White O."/>
            <person name="Barton G.J."/>
            <person name="Carlow C.K."/>
            <person name="Crawford M.J."/>
            <person name="Daub J."/>
            <person name="Dimmic M.W."/>
            <person name="Estes C.F."/>
            <person name="Foster J.M."/>
            <person name="Ganatra M."/>
            <person name="Gregory W.F."/>
            <person name="Johnson N.M."/>
            <person name="Jin J."/>
            <person name="Komuniecki R."/>
            <person name="Korf I."/>
            <person name="Kumar S."/>
            <person name="Laney S."/>
            <person name="Li B.W."/>
            <person name="Li W."/>
            <person name="Lindblom T.H."/>
            <person name="Lustigman S."/>
            <person name="Ma D."/>
            <person name="Maina C.V."/>
            <person name="Martin D.M."/>
            <person name="McCarter J.P."/>
            <person name="McReynolds L."/>
            <person name="Mitreva M."/>
            <person name="Nutman T.B."/>
            <person name="Parkinson J."/>
            <person name="Peregrin-Alvarez J.M."/>
            <person name="Poole C."/>
            <person name="Ren Q."/>
            <person name="Saunders L."/>
            <person name="Sluder A.E."/>
            <person name="Smith K."/>
            <person name="Stanke M."/>
            <person name="Unnasch T.R."/>
            <person name="Ware J."/>
            <person name="Wei A.D."/>
            <person name="Weil G."/>
            <person name="Williams D.J."/>
            <person name="Zhang Y."/>
            <person name="Williams S.A."/>
            <person name="Fraser-Liggett C."/>
            <person name="Slatko B."/>
            <person name="Blaxter M.L."/>
            <person name="Scott A.L."/>
        </authorList>
    </citation>
    <scope>NUCLEOTIDE SEQUENCE</scope>
    <source>
        <strain evidence="1">FR3</strain>
    </source>
</reference>
<name>A0A1I9G0V2_BRUMA</name>